<sequence>MKVSSRIHLHLSNYYTEEHEPEKALSHQKHHLELEQASQRTASEQRSAVLLLEQEYEVQAAGGLLAETTPDRFQTVKRDVGAFRKQRGKAISTDLLDLPGFQNALKQAFQASRDENQPLALALLELGEVPGPDAPASLLKAVTVMQRTMPPRAVFGLLKGHVLAVLLPDTSPRRAWTLCEGWRHALEDRSAGGLGGLQTIHLGLCTQTAWSRAEDMLSCADRLLYQAKCLGPGQLLSDWKA</sequence>
<dbReference type="InterPro" id="IPR043128">
    <property type="entry name" value="Rev_trsase/Diguanyl_cyclase"/>
</dbReference>
<name>A0A918C1Z4_9DEIO</name>
<protein>
    <recommendedName>
        <fullName evidence="3">GGDEF domain-containing protein</fullName>
    </recommendedName>
</protein>
<dbReference type="EMBL" id="BMQL01000006">
    <property type="protein sequence ID" value="GGR03063.1"/>
    <property type="molecule type" value="Genomic_DNA"/>
</dbReference>
<evidence type="ECO:0008006" key="3">
    <source>
        <dbReference type="Google" id="ProtNLM"/>
    </source>
</evidence>
<dbReference type="RefSeq" id="WP_189088949.1">
    <property type="nucleotide sequence ID" value="NZ_BMQL01000006.1"/>
</dbReference>
<dbReference type="Proteomes" id="UP000603865">
    <property type="component" value="Unassembled WGS sequence"/>
</dbReference>
<accession>A0A918C1Z4</accession>
<evidence type="ECO:0000313" key="2">
    <source>
        <dbReference type="Proteomes" id="UP000603865"/>
    </source>
</evidence>
<reference evidence="1" key="1">
    <citation type="journal article" date="2014" name="Int. J. Syst. Evol. Microbiol.">
        <title>Complete genome sequence of Corynebacterium casei LMG S-19264T (=DSM 44701T), isolated from a smear-ripened cheese.</title>
        <authorList>
            <consortium name="US DOE Joint Genome Institute (JGI-PGF)"/>
            <person name="Walter F."/>
            <person name="Albersmeier A."/>
            <person name="Kalinowski J."/>
            <person name="Ruckert C."/>
        </authorList>
    </citation>
    <scope>NUCLEOTIDE SEQUENCE</scope>
    <source>
        <strain evidence="1">JCM 31311</strain>
    </source>
</reference>
<organism evidence="1 2">
    <name type="scientific">Deinococcus ruber</name>
    <dbReference type="NCBI Taxonomy" id="1848197"/>
    <lineage>
        <taxon>Bacteria</taxon>
        <taxon>Thermotogati</taxon>
        <taxon>Deinococcota</taxon>
        <taxon>Deinococci</taxon>
        <taxon>Deinococcales</taxon>
        <taxon>Deinococcaceae</taxon>
        <taxon>Deinococcus</taxon>
    </lineage>
</organism>
<dbReference type="InterPro" id="IPR029787">
    <property type="entry name" value="Nucleotide_cyclase"/>
</dbReference>
<proteinExistence type="predicted"/>
<dbReference type="Gene3D" id="3.30.70.270">
    <property type="match status" value="1"/>
</dbReference>
<keyword evidence="2" id="KW-1185">Reference proteome</keyword>
<dbReference type="SUPFAM" id="SSF55073">
    <property type="entry name" value="Nucleotide cyclase"/>
    <property type="match status" value="1"/>
</dbReference>
<dbReference type="AlphaFoldDB" id="A0A918C1Z4"/>
<gene>
    <name evidence="1" type="ORF">GCM10008957_14880</name>
</gene>
<comment type="caution">
    <text evidence="1">The sequence shown here is derived from an EMBL/GenBank/DDBJ whole genome shotgun (WGS) entry which is preliminary data.</text>
</comment>
<reference evidence="1" key="2">
    <citation type="submission" date="2020-09" db="EMBL/GenBank/DDBJ databases">
        <authorList>
            <person name="Sun Q."/>
            <person name="Ohkuma M."/>
        </authorList>
    </citation>
    <scope>NUCLEOTIDE SEQUENCE</scope>
    <source>
        <strain evidence="1">JCM 31311</strain>
    </source>
</reference>
<evidence type="ECO:0000313" key="1">
    <source>
        <dbReference type="EMBL" id="GGR03063.1"/>
    </source>
</evidence>